<proteinExistence type="predicted"/>
<dbReference type="EMBL" id="CM029054">
    <property type="protein sequence ID" value="KAG2542765.1"/>
    <property type="molecule type" value="Genomic_DNA"/>
</dbReference>
<protein>
    <submittedName>
        <fullName evidence="2">Uncharacterized protein</fullName>
    </submittedName>
</protein>
<reference evidence="2" key="1">
    <citation type="submission" date="2020-05" db="EMBL/GenBank/DDBJ databases">
        <title>WGS assembly of Panicum virgatum.</title>
        <authorList>
            <person name="Lovell J.T."/>
            <person name="Jenkins J."/>
            <person name="Shu S."/>
            <person name="Juenger T.E."/>
            <person name="Schmutz J."/>
        </authorList>
    </citation>
    <scope>NUCLEOTIDE SEQUENCE</scope>
    <source>
        <strain evidence="2">AP13</strain>
    </source>
</reference>
<sequence>MAVSSTTSQLPLLLLHRGTANPSPASLSFPSSLRATSLRSRAAAAASPADTLSEDGIPDAPPEGEGTGIPLPSSIGDDGEQLLYGTAGKEIVMRPCAQLSSSFTDSLDVSQEKIVIRNRYGEKLLGVLHEAGSKDIVVLCHGFRSSKDSRTILSLANALASEKISIFRFDFSGNEESEVGTQAEDQNQAAVLLGSFDRGLVQEDN</sequence>
<dbReference type="SUPFAM" id="SSF53474">
    <property type="entry name" value="alpha/beta-Hydrolases"/>
    <property type="match status" value="1"/>
</dbReference>
<evidence type="ECO:0000256" key="1">
    <source>
        <dbReference type="SAM" id="MobiDB-lite"/>
    </source>
</evidence>
<feature type="region of interest" description="Disordered" evidence="1">
    <location>
        <begin position="44"/>
        <end position="74"/>
    </location>
</feature>
<gene>
    <name evidence="2" type="ORF">PVAP13_9NG660301</name>
</gene>
<dbReference type="AlphaFoldDB" id="A0A8T0N0V6"/>
<dbReference type="InterPro" id="IPR029058">
    <property type="entry name" value="AB_hydrolase_fold"/>
</dbReference>
<dbReference type="Gene3D" id="3.40.50.1820">
    <property type="entry name" value="alpha/beta hydrolase"/>
    <property type="match status" value="1"/>
</dbReference>
<name>A0A8T0N0V6_PANVG</name>
<evidence type="ECO:0000313" key="3">
    <source>
        <dbReference type="Proteomes" id="UP000823388"/>
    </source>
</evidence>
<keyword evidence="3" id="KW-1185">Reference proteome</keyword>
<comment type="caution">
    <text evidence="2">The sequence shown here is derived from an EMBL/GenBank/DDBJ whole genome shotgun (WGS) entry which is preliminary data.</text>
</comment>
<accession>A0A8T0N0V6</accession>
<organism evidence="2 3">
    <name type="scientific">Panicum virgatum</name>
    <name type="common">Blackwell switchgrass</name>
    <dbReference type="NCBI Taxonomy" id="38727"/>
    <lineage>
        <taxon>Eukaryota</taxon>
        <taxon>Viridiplantae</taxon>
        <taxon>Streptophyta</taxon>
        <taxon>Embryophyta</taxon>
        <taxon>Tracheophyta</taxon>
        <taxon>Spermatophyta</taxon>
        <taxon>Magnoliopsida</taxon>
        <taxon>Liliopsida</taxon>
        <taxon>Poales</taxon>
        <taxon>Poaceae</taxon>
        <taxon>PACMAD clade</taxon>
        <taxon>Panicoideae</taxon>
        <taxon>Panicodae</taxon>
        <taxon>Paniceae</taxon>
        <taxon>Panicinae</taxon>
        <taxon>Panicum</taxon>
        <taxon>Panicum sect. Hiantes</taxon>
    </lineage>
</organism>
<dbReference type="Proteomes" id="UP000823388">
    <property type="component" value="Chromosome 9N"/>
</dbReference>
<evidence type="ECO:0000313" key="2">
    <source>
        <dbReference type="EMBL" id="KAG2542765.1"/>
    </source>
</evidence>